<dbReference type="GeneID" id="301001458"/>
<name>A0A2H4U5N2_METSM</name>
<evidence type="ECO:0000313" key="1">
    <source>
        <dbReference type="EMBL" id="ATZ59394.1"/>
    </source>
</evidence>
<organism evidence="1 2">
    <name type="scientific">Methanobrevibacter smithii</name>
    <dbReference type="NCBI Taxonomy" id="2173"/>
    <lineage>
        <taxon>Archaea</taxon>
        <taxon>Methanobacteriati</taxon>
        <taxon>Methanobacteriota</taxon>
        <taxon>Methanomada group</taxon>
        <taxon>Methanobacteria</taxon>
        <taxon>Methanobacteriales</taxon>
        <taxon>Methanobacteriaceae</taxon>
        <taxon>Methanobrevibacter</taxon>
    </lineage>
</organism>
<gene>
    <name evidence="1" type="ORF">BK798_02705</name>
</gene>
<evidence type="ECO:0000313" key="2">
    <source>
        <dbReference type="Proteomes" id="UP000232133"/>
    </source>
</evidence>
<sequence>MEEYIDKVMEHKHALIFVGGIAAAIAGKKILESKAVKEGCTKGMAAVLAAKKDAEECYQDMVQNAEDIVVDANKDDKKAIYVEDDE</sequence>
<dbReference type="RefSeq" id="WP_004034410.1">
    <property type="nucleotide sequence ID" value="NZ_AP025586.1"/>
</dbReference>
<accession>A0A2H4U5N2</accession>
<dbReference type="InterPro" id="IPR046092">
    <property type="entry name" value="DUF6110"/>
</dbReference>
<evidence type="ECO:0008006" key="3">
    <source>
        <dbReference type="Google" id="ProtNLM"/>
    </source>
</evidence>
<proteinExistence type="predicted"/>
<dbReference type="Proteomes" id="UP000232133">
    <property type="component" value="Chromosome"/>
</dbReference>
<dbReference type="Pfam" id="PF19605">
    <property type="entry name" value="DUF6110"/>
    <property type="match status" value="1"/>
</dbReference>
<dbReference type="OrthoDB" id="77479at2157"/>
<dbReference type="EMBL" id="CP017803">
    <property type="protein sequence ID" value="ATZ59394.1"/>
    <property type="molecule type" value="Genomic_DNA"/>
</dbReference>
<reference evidence="1 2" key="1">
    <citation type="submission" date="2016-10" db="EMBL/GenBank/DDBJ databases">
        <authorList>
            <person name="Varghese N."/>
        </authorList>
    </citation>
    <scope>NUCLEOTIDE SEQUENCE [LARGE SCALE GENOMIC DNA]</scope>
    <source>
        <strain evidence="1 2">KB11</strain>
    </source>
</reference>
<protein>
    <recommendedName>
        <fullName evidence="3">DUF1490 domain-containing protein</fullName>
    </recommendedName>
</protein>
<dbReference type="AlphaFoldDB" id="A0A2H4U5N2"/>